<feature type="domain" description="Glutamyl/glutaminyl-tRNA synthetase class Ib catalytic" evidence="6">
    <location>
        <begin position="37"/>
        <end position="149"/>
    </location>
</feature>
<dbReference type="GO" id="GO:0006424">
    <property type="term" value="P:glutamyl-tRNA aminoacylation"/>
    <property type="evidence" value="ECO:0007669"/>
    <property type="project" value="TreeGrafter"/>
</dbReference>
<keyword evidence="4 5" id="KW-0030">Aminoacyl-tRNA synthetase</keyword>
<keyword evidence="5" id="KW-0648">Protein biosynthesis</keyword>
<dbReference type="PANTHER" id="PTHR43311:SF2">
    <property type="entry name" value="GLUTAMATE--TRNA LIGASE, MITOCHONDRIAL-RELATED"/>
    <property type="match status" value="1"/>
</dbReference>
<feature type="domain" description="Glutamyl/glutaminyl-tRNA synthetase class Ib catalytic" evidence="6">
    <location>
        <begin position="187"/>
        <end position="289"/>
    </location>
</feature>
<dbReference type="InterPro" id="IPR049940">
    <property type="entry name" value="GluQ/Sye"/>
</dbReference>
<keyword evidence="8" id="KW-1185">Reference proteome</keyword>
<dbReference type="PRINTS" id="PR00987">
    <property type="entry name" value="TRNASYNTHGLU"/>
</dbReference>
<dbReference type="EMBL" id="FUYS01000001">
    <property type="protein sequence ID" value="SKB28807.1"/>
    <property type="molecule type" value="Genomic_DNA"/>
</dbReference>
<dbReference type="SUPFAM" id="SSF52374">
    <property type="entry name" value="Nucleotidylyl transferase"/>
    <property type="match status" value="1"/>
</dbReference>
<dbReference type="Gene3D" id="3.40.50.620">
    <property type="entry name" value="HUPs"/>
    <property type="match status" value="1"/>
</dbReference>
<evidence type="ECO:0000256" key="4">
    <source>
        <dbReference type="ARBA" id="ARBA00023146"/>
    </source>
</evidence>
<evidence type="ECO:0000256" key="3">
    <source>
        <dbReference type="ARBA" id="ARBA00022840"/>
    </source>
</evidence>
<dbReference type="STRING" id="623280.SAMN05660226_00437"/>
<dbReference type="InterPro" id="IPR001412">
    <property type="entry name" value="aa-tRNA-synth_I_CS"/>
</dbReference>
<sequence>MFLVVFSAVRKRTIGVSKACSFALKILTLIFGMQQFVRTRIAPTPSGYLHLGNALSFAITVMLANRYGAKVFLRIDDLDSERVKPEYVVDIFDTLDFLELPWDEGPRNYDDYRTAYSQHHRMGVYQGALSALRNRGIVFACECSRTTLMYHHPQGLYTGTCKDKRLPLDALGYNWRIDTAIAHLPPMMQYFVVRKKDGCPAYQLASLVDDVHYGVDLVVRGADLWASTLAQRYLAAVLGYRSFLAATCYHHALLKTGNNEKLSKSAGATSIQYLRKQGKRKAEIYAMIGKMLGLAYPVSDWKDLPLAAAGDVDVF</sequence>
<evidence type="ECO:0000256" key="2">
    <source>
        <dbReference type="ARBA" id="ARBA00022741"/>
    </source>
</evidence>
<evidence type="ECO:0000313" key="7">
    <source>
        <dbReference type="EMBL" id="SKB28807.1"/>
    </source>
</evidence>
<dbReference type="Proteomes" id="UP000190541">
    <property type="component" value="Unassembled WGS sequence"/>
</dbReference>
<keyword evidence="2 5" id="KW-0547">Nucleotide-binding</keyword>
<organism evidence="7 8">
    <name type="scientific">Parapedobacter luteus</name>
    <dbReference type="NCBI Taxonomy" id="623280"/>
    <lineage>
        <taxon>Bacteria</taxon>
        <taxon>Pseudomonadati</taxon>
        <taxon>Bacteroidota</taxon>
        <taxon>Sphingobacteriia</taxon>
        <taxon>Sphingobacteriales</taxon>
        <taxon>Sphingobacteriaceae</taxon>
        <taxon>Parapedobacter</taxon>
    </lineage>
</organism>
<dbReference type="PANTHER" id="PTHR43311">
    <property type="entry name" value="GLUTAMATE--TRNA LIGASE"/>
    <property type="match status" value="1"/>
</dbReference>
<reference evidence="7 8" key="1">
    <citation type="submission" date="2017-02" db="EMBL/GenBank/DDBJ databases">
        <authorList>
            <person name="Peterson S.W."/>
        </authorList>
    </citation>
    <scope>NUCLEOTIDE SEQUENCE [LARGE SCALE GENOMIC DNA]</scope>
    <source>
        <strain evidence="7 8">DSM 22899</strain>
    </source>
</reference>
<dbReference type="GO" id="GO:0005829">
    <property type="term" value="C:cytosol"/>
    <property type="evidence" value="ECO:0007669"/>
    <property type="project" value="TreeGrafter"/>
</dbReference>
<proteinExistence type="inferred from homology"/>
<gene>
    <name evidence="7" type="ORF">SAMN05660226_00437</name>
</gene>
<dbReference type="InterPro" id="IPR000924">
    <property type="entry name" value="Glu/Gln-tRNA-synth"/>
</dbReference>
<dbReference type="Pfam" id="PF00749">
    <property type="entry name" value="tRNA-synt_1c"/>
    <property type="match status" value="2"/>
</dbReference>
<accession>A0A1T5A221</accession>
<evidence type="ECO:0000313" key="8">
    <source>
        <dbReference type="Proteomes" id="UP000190541"/>
    </source>
</evidence>
<dbReference type="AlphaFoldDB" id="A0A1T5A221"/>
<evidence type="ECO:0000259" key="6">
    <source>
        <dbReference type="Pfam" id="PF00749"/>
    </source>
</evidence>
<keyword evidence="3 5" id="KW-0067">ATP-binding</keyword>
<dbReference type="PROSITE" id="PS00178">
    <property type="entry name" value="AA_TRNA_LIGASE_I"/>
    <property type="match status" value="1"/>
</dbReference>
<comment type="similarity">
    <text evidence="5">Belongs to the class-I aminoacyl-tRNA synthetase family.</text>
</comment>
<dbReference type="GO" id="GO:0004818">
    <property type="term" value="F:glutamate-tRNA ligase activity"/>
    <property type="evidence" value="ECO:0007669"/>
    <property type="project" value="TreeGrafter"/>
</dbReference>
<dbReference type="InterPro" id="IPR020058">
    <property type="entry name" value="Glu/Gln-tRNA-synth_Ib_cat-dom"/>
</dbReference>
<protein>
    <submittedName>
        <fullName evidence="7">Glutamyl-tRNA synthetase</fullName>
    </submittedName>
</protein>
<dbReference type="GO" id="GO:0005524">
    <property type="term" value="F:ATP binding"/>
    <property type="evidence" value="ECO:0007669"/>
    <property type="project" value="UniProtKB-KW"/>
</dbReference>
<dbReference type="InterPro" id="IPR014729">
    <property type="entry name" value="Rossmann-like_a/b/a_fold"/>
</dbReference>
<evidence type="ECO:0000256" key="5">
    <source>
        <dbReference type="RuleBase" id="RU363037"/>
    </source>
</evidence>
<evidence type="ECO:0000256" key="1">
    <source>
        <dbReference type="ARBA" id="ARBA00022598"/>
    </source>
</evidence>
<keyword evidence="1 5" id="KW-0436">Ligase</keyword>
<name>A0A1T5A221_9SPHI</name>